<proteinExistence type="predicted"/>
<dbReference type="Proteomes" id="UP000488956">
    <property type="component" value="Unassembled WGS sequence"/>
</dbReference>
<gene>
    <name evidence="1" type="ORF">PF010_g23798</name>
</gene>
<dbReference type="SUPFAM" id="SSF140860">
    <property type="entry name" value="Pseudo ankyrin repeat-like"/>
    <property type="match status" value="1"/>
</dbReference>
<dbReference type="AlphaFoldDB" id="A0A6G0K4X6"/>
<organism evidence="1 2">
    <name type="scientific">Phytophthora fragariae</name>
    <dbReference type="NCBI Taxonomy" id="53985"/>
    <lineage>
        <taxon>Eukaryota</taxon>
        <taxon>Sar</taxon>
        <taxon>Stramenopiles</taxon>
        <taxon>Oomycota</taxon>
        <taxon>Peronosporomycetes</taxon>
        <taxon>Peronosporales</taxon>
        <taxon>Peronosporaceae</taxon>
        <taxon>Phytophthora</taxon>
    </lineage>
</organism>
<reference evidence="1 2" key="1">
    <citation type="submission" date="2018-09" db="EMBL/GenBank/DDBJ databases">
        <title>Genomic investigation of the strawberry pathogen Phytophthora fragariae indicates pathogenicity is determined by transcriptional variation in three key races.</title>
        <authorList>
            <person name="Adams T.M."/>
            <person name="Armitage A.D."/>
            <person name="Sobczyk M.K."/>
            <person name="Bates H.J."/>
            <person name="Dunwell J.M."/>
            <person name="Nellist C.F."/>
            <person name="Harrison R.J."/>
        </authorList>
    </citation>
    <scope>NUCLEOTIDE SEQUENCE [LARGE SCALE GENOMIC DNA]</scope>
    <source>
        <strain evidence="1 2">ONT-3</strain>
    </source>
</reference>
<evidence type="ECO:0000313" key="1">
    <source>
        <dbReference type="EMBL" id="KAE9076701.1"/>
    </source>
</evidence>
<comment type="caution">
    <text evidence="1">The sequence shown here is derived from an EMBL/GenBank/DDBJ whole genome shotgun (WGS) entry which is preliminary data.</text>
</comment>
<sequence length="215" mass="24638">MVKWFFERFSGLEVPSEVATKAVGKGHLPVLRFLLEHDEGLDYRHEQVEVELEADSWTDSVPVMPQSWRDPGNIVRTSVAGATREASDGVQWLLDNKCIKKYQIRSASTFLTLAREGKLDLMQQVARLHDKKRLTKDWIDKWDWAMEIAARLEDLSMVKWMAEHRYGREVIKRGKDDNVFVMTDIPRGAAKGGHIGGGWSTSLDKGGRMNTRLLW</sequence>
<dbReference type="EMBL" id="QXFX01002470">
    <property type="protein sequence ID" value="KAE9076701.1"/>
    <property type="molecule type" value="Genomic_DNA"/>
</dbReference>
<accession>A0A6G0K4X6</accession>
<name>A0A6G0K4X6_9STRA</name>
<evidence type="ECO:0000313" key="2">
    <source>
        <dbReference type="Proteomes" id="UP000488956"/>
    </source>
</evidence>
<protein>
    <submittedName>
        <fullName evidence="1">Uncharacterized protein</fullName>
    </submittedName>
</protein>